<gene>
    <name evidence="8" type="ORF">ITJ42_07730</name>
</gene>
<dbReference type="InterPro" id="IPR004111">
    <property type="entry name" value="Repressor_TetR_C"/>
</dbReference>
<dbReference type="InterPro" id="IPR036271">
    <property type="entry name" value="Tet_transcr_reg_TetR-rel_C_sf"/>
</dbReference>
<dbReference type="Gene3D" id="1.10.357.10">
    <property type="entry name" value="Tetracycline Repressor, domain 2"/>
    <property type="match status" value="1"/>
</dbReference>
<dbReference type="Proteomes" id="UP000634579">
    <property type="component" value="Unassembled WGS sequence"/>
</dbReference>
<evidence type="ECO:0000256" key="3">
    <source>
        <dbReference type="ARBA" id="ARBA00023125"/>
    </source>
</evidence>
<dbReference type="GO" id="GO:0003700">
    <property type="term" value="F:DNA-binding transcription factor activity"/>
    <property type="evidence" value="ECO:0007669"/>
    <property type="project" value="TreeGrafter"/>
</dbReference>
<dbReference type="Pfam" id="PF02909">
    <property type="entry name" value="TetR_C_1"/>
    <property type="match status" value="1"/>
</dbReference>
<organism evidence="8 9">
    <name type="scientific">Clavibacter phaseoli</name>
    <dbReference type="NCBI Taxonomy" id="1734031"/>
    <lineage>
        <taxon>Bacteria</taxon>
        <taxon>Bacillati</taxon>
        <taxon>Actinomycetota</taxon>
        <taxon>Actinomycetes</taxon>
        <taxon>Micrococcales</taxon>
        <taxon>Microbacteriaceae</taxon>
        <taxon>Clavibacter</taxon>
    </lineage>
</organism>
<dbReference type="InterPro" id="IPR009057">
    <property type="entry name" value="Homeodomain-like_sf"/>
</dbReference>
<dbReference type="SUPFAM" id="SSF46689">
    <property type="entry name" value="Homeodomain-like"/>
    <property type="match status" value="1"/>
</dbReference>
<feature type="domain" description="HTH tetR-type" evidence="7">
    <location>
        <begin position="35"/>
        <end position="95"/>
    </location>
</feature>
<evidence type="ECO:0000256" key="4">
    <source>
        <dbReference type="ARBA" id="ARBA00023163"/>
    </source>
</evidence>
<evidence type="ECO:0000256" key="5">
    <source>
        <dbReference type="PROSITE-ProRule" id="PRU00335"/>
    </source>
</evidence>
<evidence type="ECO:0000259" key="7">
    <source>
        <dbReference type="PROSITE" id="PS50977"/>
    </source>
</evidence>
<dbReference type="Pfam" id="PF00440">
    <property type="entry name" value="TetR_N"/>
    <property type="match status" value="1"/>
</dbReference>
<dbReference type="PANTHER" id="PTHR30055:SF151">
    <property type="entry name" value="TRANSCRIPTIONAL REGULATORY PROTEIN"/>
    <property type="match status" value="1"/>
</dbReference>
<dbReference type="GO" id="GO:0046677">
    <property type="term" value="P:response to antibiotic"/>
    <property type="evidence" value="ECO:0007669"/>
    <property type="project" value="InterPro"/>
</dbReference>
<evidence type="ECO:0000256" key="6">
    <source>
        <dbReference type="SAM" id="MobiDB-lite"/>
    </source>
</evidence>
<dbReference type="PROSITE" id="PS50977">
    <property type="entry name" value="HTH_TETR_2"/>
    <property type="match status" value="1"/>
</dbReference>
<keyword evidence="3 5" id="KW-0238">DNA-binding</keyword>
<evidence type="ECO:0000256" key="2">
    <source>
        <dbReference type="ARBA" id="ARBA00023015"/>
    </source>
</evidence>
<comment type="caution">
    <text evidence="8">The sequence shown here is derived from an EMBL/GenBank/DDBJ whole genome shotgun (WGS) entry which is preliminary data.</text>
</comment>
<sequence>MRSSPAPRCHHRAPAGRLAVAARDKAGRSGQSAPKLSRELIVATALEQIDRSGTQGLSMRSLAQELGVEAMSLYRYVHGKEDLLEGIVASLMSALTARLDEAQGEHWQGFLQTVAHEVRRIATDHPKAFPLVATRHPAAPWLRPPLRSVEVVDRFLTALTRNGFTDPQAVNAYRAFSSFLLGQLLLQSVVRGAEAGPAEEPLDEGGADIPQGDGSMDLDSAPEVRRLRELLSEDRSDEEFEISLEALLDRLDRELSQ</sequence>
<keyword evidence="1" id="KW-0678">Repressor</keyword>
<dbReference type="InterPro" id="IPR001647">
    <property type="entry name" value="HTH_TetR"/>
</dbReference>
<name>A0A8I0S7U4_9MICO</name>
<dbReference type="InterPro" id="IPR050109">
    <property type="entry name" value="HTH-type_TetR-like_transc_reg"/>
</dbReference>
<reference evidence="8 9" key="1">
    <citation type="submission" date="2020-10" db="EMBL/GenBank/DDBJ databases">
        <title>Draft genome sequences of plant-associated actinobacteria.</title>
        <authorList>
            <person name="Tarlachkov S.V."/>
            <person name="Starodumova I.P."/>
            <person name="Dorofeeva L.V."/>
            <person name="Prisyazhnaya N.V."/>
            <person name="Roubtsova T.V."/>
            <person name="Chizhov V.N."/>
            <person name="Nadler S.A."/>
            <person name="Subbotin S.A."/>
            <person name="Evtushenko L.I."/>
        </authorList>
    </citation>
    <scope>NUCLEOTIDE SEQUENCE [LARGE SCALE GENOMIC DNA]</scope>
    <source>
        <strain evidence="8 9">VKM Ac-2886</strain>
    </source>
</reference>
<dbReference type="EMBL" id="JADKRP010000001">
    <property type="protein sequence ID" value="MBF4631102.1"/>
    <property type="molecule type" value="Genomic_DNA"/>
</dbReference>
<evidence type="ECO:0000313" key="8">
    <source>
        <dbReference type="EMBL" id="MBF4631102.1"/>
    </source>
</evidence>
<feature type="region of interest" description="Disordered" evidence="6">
    <location>
        <begin position="1"/>
        <end position="34"/>
    </location>
</feature>
<dbReference type="InterPro" id="IPR003012">
    <property type="entry name" value="Tet_transcr_reg_TetR"/>
</dbReference>
<evidence type="ECO:0000256" key="1">
    <source>
        <dbReference type="ARBA" id="ARBA00022491"/>
    </source>
</evidence>
<dbReference type="GO" id="GO:0000976">
    <property type="term" value="F:transcription cis-regulatory region binding"/>
    <property type="evidence" value="ECO:0007669"/>
    <property type="project" value="TreeGrafter"/>
</dbReference>
<dbReference type="AlphaFoldDB" id="A0A8I0S7U4"/>
<accession>A0A8I0S7U4</accession>
<keyword evidence="4" id="KW-0804">Transcription</keyword>
<dbReference type="PANTHER" id="PTHR30055">
    <property type="entry name" value="HTH-TYPE TRANSCRIPTIONAL REGULATOR RUTR"/>
    <property type="match status" value="1"/>
</dbReference>
<evidence type="ECO:0000313" key="9">
    <source>
        <dbReference type="Proteomes" id="UP000634579"/>
    </source>
</evidence>
<keyword evidence="9" id="KW-1185">Reference proteome</keyword>
<keyword evidence="2" id="KW-0805">Transcription regulation</keyword>
<dbReference type="GO" id="GO:0045892">
    <property type="term" value="P:negative regulation of DNA-templated transcription"/>
    <property type="evidence" value="ECO:0007669"/>
    <property type="project" value="InterPro"/>
</dbReference>
<dbReference type="Gene3D" id="1.10.10.60">
    <property type="entry name" value="Homeodomain-like"/>
    <property type="match status" value="1"/>
</dbReference>
<protein>
    <submittedName>
        <fullName evidence="8">TetR/AcrR family transcriptional regulator C-terminal domain-containing protein</fullName>
    </submittedName>
</protein>
<proteinExistence type="predicted"/>
<dbReference type="PRINTS" id="PR00400">
    <property type="entry name" value="TETREPRESSOR"/>
</dbReference>
<feature type="region of interest" description="Disordered" evidence="6">
    <location>
        <begin position="196"/>
        <end position="221"/>
    </location>
</feature>
<feature type="DNA-binding region" description="H-T-H motif" evidence="5">
    <location>
        <begin position="58"/>
        <end position="77"/>
    </location>
</feature>
<dbReference type="SUPFAM" id="SSF48498">
    <property type="entry name" value="Tetracyclin repressor-like, C-terminal domain"/>
    <property type="match status" value="1"/>
</dbReference>